<evidence type="ECO:0000256" key="7">
    <source>
        <dbReference type="SAM" id="Phobius"/>
    </source>
</evidence>
<keyword evidence="2 7" id="KW-0812">Transmembrane</keyword>
<protein>
    <recommendedName>
        <fullName evidence="10">Phospholipid/glycerol acyltransferase domain-containing protein</fullName>
    </recommendedName>
</protein>
<gene>
    <name evidence="8" type="ORF">L486_00489</name>
</gene>
<dbReference type="OrthoDB" id="272512at2759"/>
<dbReference type="Proteomes" id="UP000092583">
    <property type="component" value="Unassembled WGS sequence"/>
</dbReference>
<dbReference type="EMBL" id="KI669459">
    <property type="protein sequence ID" value="OCF60846.1"/>
    <property type="molecule type" value="Genomic_DNA"/>
</dbReference>
<name>A0A1B9IZ86_9TREE</name>
<feature type="transmembrane region" description="Helical" evidence="7">
    <location>
        <begin position="76"/>
        <end position="98"/>
    </location>
</feature>
<sequence length="388" mass="42126">MEKYSKWRDPGTGIQPFLPIVPPRSVSPIFVALLGPCSLVHAIARTILLGVIAALHVILVDGLCLVFTPVPSIYRLVSSGFTALTCRLALGIMGYWWITTDIYSPKRGKNGVSQISKVSPKKGDLIITNWTSYVDVLYLAFRHNPTFLLPIFSTASSSTAPTAKTGRHTGTGSASINLSSSSAQPDLIGYEPIPLFALLGRTGSLPPTYDLPPTTKYYKNLREARRKEGRPVVLFPEGTTSNGRAILRFADGVLDGSDFTGGEDGQVWIKYFRHSPPTAFASSTTCPIPTPLNHLLFSLLYTPTPIPSRSLHVRTLHPSASPSSPSFLPSEILHNAPGGLDSAAKDPKAVWREAIGVVLAETGRIRRTKGMGWVEKASFLDYSGNKRR</sequence>
<organism evidence="8 9">
    <name type="scientific">Kwoniella mangroviensis CBS 10435</name>
    <dbReference type="NCBI Taxonomy" id="1331196"/>
    <lineage>
        <taxon>Eukaryota</taxon>
        <taxon>Fungi</taxon>
        <taxon>Dikarya</taxon>
        <taxon>Basidiomycota</taxon>
        <taxon>Agaricomycotina</taxon>
        <taxon>Tremellomycetes</taxon>
        <taxon>Tremellales</taxon>
        <taxon>Cryptococcaceae</taxon>
        <taxon>Kwoniella</taxon>
    </lineage>
</organism>
<feature type="transmembrane region" description="Helical" evidence="7">
    <location>
        <begin position="20"/>
        <end position="40"/>
    </location>
</feature>
<evidence type="ECO:0008006" key="10">
    <source>
        <dbReference type="Google" id="ProtNLM"/>
    </source>
</evidence>
<evidence type="ECO:0000256" key="3">
    <source>
        <dbReference type="ARBA" id="ARBA00022989"/>
    </source>
</evidence>
<feature type="transmembrane region" description="Helical" evidence="7">
    <location>
        <begin position="47"/>
        <end position="70"/>
    </location>
</feature>
<dbReference type="STRING" id="1331196.A0A1B9IZ86"/>
<keyword evidence="9" id="KW-1185">Reference proteome</keyword>
<proteinExistence type="predicted"/>
<evidence type="ECO:0000313" key="8">
    <source>
        <dbReference type="EMBL" id="OCF60846.1"/>
    </source>
</evidence>
<dbReference type="PANTHER" id="PTHR23063:SF60">
    <property type="entry name" value="LYSOPHOSPHATIDIC ACID:OLEOYL-COA ACYLTRANSFERASE 1"/>
    <property type="match status" value="1"/>
</dbReference>
<accession>A0A1B9IZ86</accession>
<evidence type="ECO:0000256" key="2">
    <source>
        <dbReference type="ARBA" id="ARBA00022692"/>
    </source>
</evidence>
<reference evidence="9" key="2">
    <citation type="submission" date="2013-12" db="EMBL/GenBank/DDBJ databases">
        <title>Evolution of pathogenesis and genome organization in the Tremellales.</title>
        <authorList>
            <person name="Cuomo C."/>
            <person name="Litvintseva A."/>
            <person name="Heitman J."/>
            <person name="Chen Y."/>
            <person name="Sun S."/>
            <person name="Springer D."/>
            <person name="Dromer F."/>
            <person name="Young S."/>
            <person name="Zeng Q."/>
            <person name="Chapman S."/>
            <person name="Gujja S."/>
            <person name="Saif S."/>
            <person name="Birren B."/>
        </authorList>
    </citation>
    <scope>NUCLEOTIDE SEQUENCE [LARGE SCALE GENOMIC DNA]</scope>
    <source>
        <strain evidence="9">CBS 10435</strain>
    </source>
</reference>
<keyword evidence="3 7" id="KW-1133">Transmembrane helix</keyword>
<keyword evidence="6" id="KW-0012">Acyltransferase</keyword>
<evidence type="ECO:0000256" key="4">
    <source>
        <dbReference type="ARBA" id="ARBA00023098"/>
    </source>
</evidence>
<dbReference type="GO" id="GO:0016746">
    <property type="term" value="F:acyltransferase activity"/>
    <property type="evidence" value="ECO:0007669"/>
    <property type="project" value="UniProtKB-KW"/>
</dbReference>
<evidence type="ECO:0000256" key="1">
    <source>
        <dbReference type="ARBA" id="ARBA00022679"/>
    </source>
</evidence>
<evidence type="ECO:0000256" key="5">
    <source>
        <dbReference type="ARBA" id="ARBA00023136"/>
    </source>
</evidence>
<reference evidence="8 9" key="1">
    <citation type="submission" date="2013-07" db="EMBL/GenBank/DDBJ databases">
        <title>The Genome Sequence of Kwoniella mangroviensis CBS10435.</title>
        <authorList>
            <consortium name="The Broad Institute Genome Sequencing Platform"/>
            <person name="Cuomo C."/>
            <person name="Litvintseva A."/>
            <person name="Chen Y."/>
            <person name="Heitman J."/>
            <person name="Sun S."/>
            <person name="Springer D."/>
            <person name="Dromer F."/>
            <person name="Young S.K."/>
            <person name="Zeng Q."/>
            <person name="Gargeya S."/>
            <person name="Fitzgerald M."/>
            <person name="Abouelleil A."/>
            <person name="Alvarado L."/>
            <person name="Berlin A.M."/>
            <person name="Chapman S.B."/>
            <person name="Dewar J."/>
            <person name="Goldberg J."/>
            <person name="Griggs A."/>
            <person name="Gujja S."/>
            <person name="Hansen M."/>
            <person name="Howarth C."/>
            <person name="Imamovic A."/>
            <person name="Larimer J."/>
            <person name="McCowan C."/>
            <person name="Murphy C."/>
            <person name="Pearson M."/>
            <person name="Priest M."/>
            <person name="Roberts A."/>
            <person name="Saif S."/>
            <person name="Shea T."/>
            <person name="Sykes S."/>
            <person name="Wortman J."/>
            <person name="Nusbaum C."/>
            <person name="Birren B."/>
        </authorList>
    </citation>
    <scope>NUCLEOTIDE SEQUENCE [LARGE SCALE GENOMIC DNA]</scope>
    <source>
        <strain evidence="8 9">CBS 10435</strain>
    </source>
</reference>
<evidence type="ECO:0000313" key="9">
    <source>
        <dbReference type="Proteomes" id="UP000092583"/>
    </source>
</evidence>
<dbReference type="SUPFAM" id="SSF69593">
    <property type="entry name" value="Glycerol-3-phosphate (1)-acyltransferase"/>
    <property type="match status" value="1"/>
</dbReference>
<dbReference type="PANTHER" id="PTHR23063">
    <property type="entry name" value="PHOSPHOLIPID ACYLTRANSFERASE"/>
    <property type="match status" value="1"/>
</dbReference>
<keyword evidence="5 7" id="KW-0472">Membrane</keyword>
<dbReference type="GO" id="GO:0006629">
    <property type="term" value="P:lipid metabolic process"/>
    <property type="evidence" value="ECO:0007669"/>
    <property type="project" value="UniProtKB-KW"/>
</dbReference>
<keyword evidence="1" id="KW-0808">Transferase</keyword>
<keyword evidence="4" id="KW-0443">Lipid metabolism</keyword>
<evidence type="ECO:0000256" key="6">
    <source>
        <dbReference type="ARBA" id="ARBA00023315"/>
    </source>
</evidence>
<dbReference type="AlphaFoldDB" id="A0A1B9IZ86"/>